<dbReference type="AlphaFoldDB" id="A0A4P5PGW1"/>
<dbReference type="InterPro" id="IPR032834">
    <property type="entry name" value="NatK-like_C"/>
</dbReference>
<dbReference type="Proteomes" id="UP000290567">
    <property type="component" value="Unassembled WGS sequence"/>
</dbReference>
<organism evidence="2 3">
    <name type="scientific">Enterococcus florum</name>
    <dbReference type="NCBI Taxonomy" id="2480627"/>
    <lineage>
        <taxon>Bacteria</taxon>
        <taxon>Bacillati</taxon>
        <taxon>Bacillota</taxon>
        <taxon>Bacilli</taxon>
        <taxon>Lactobacillales</taxon>
        <taxon>Enterococcaceae</taxon>
        <taxon>Enterococcus</taxon>
    </lineage>
</organism>
<reference evidence="3" key="1">
    <citation type="submission" date="2019-02" db="EMBL/GenBank/DDBJ databases">
        <title>Draft genome sequence of Enterococcus sp. Gos25-1.</title>
        <authorList>
            <person name="Tanaka N."/>
            <person name="Shiwa Y."/>
            <person name="Fujita N."/>
        </authorList>
    </citation>
    <scope>NUCLEOTIDE SEQUENCE [LARGE SCALE GENOMIC DNA]</scope>
    <source>
        <strain evidence="3">Gos25-1</strain>
    </source>
</reference>
<gene>
    <name evidence="2" type="ORF">NRIC_35520</name>
</gene>
<dbReference type="Gene3D" id="3.30.565.10">
    <property type="entry name" value="Histidine kinase-like ATPase, C-terminal domain"/>
    <property type="match status" value="1"/>
</dbReference>
<dbReference type="SUPFAM" id="SSF55874">
    <property type="entry name" value="ATPase domain of HSP90 chaperone/DNA topoisomerase II/histidine kinase"/>
    <property type="match status" value="1"/>
</dbReference>
<evidence type="ECO:0000313" key="2">
    <source>
        <dbReference type="EMBL" id="GCF95661.1"/>
    </source>
</evidence>
<sequence length="241" mass="27791">MLSYLSFKIRELNNQQIQQLKDEQVKDLTTYVHHIEDLYNDIRSFRHDYQNVLISLKESINTQDVGVIEKTYQTILANEKINLQDDKFHLTKLNNLELLPIKGIVSAKVIKALQEQINVSIEVTDPITETSLDVLDYVRILSILLDNAIEAAVQTEQPTLTIAFFFNEDQTEQTIIIENTCEEPKVNIKKLFEVGYSTKGSNRGIGLATLKSIFNQYEQLTLETECDQYLFRQVITIRGEC</sequence>
<dbReference type="PANTHER" id="PTHR40448:SF1">
    <property type="entry name" value="TWO-COMPONENT SENSOR HISTIDINE KINASE"/>
    <property type="match status" value="1"/>
</dbReference>
<dbReference type="InterPro" id="IPR036890">
    <property type="entry name" value="HATPase_C_sf"/>
</dbReference>
<keyword evidence="3" id="KW-1185">Reference proteome</keyword>
<accession>A0A4P5PGW1</accession>
<evidence type="ECO:0000259" key="1">
    <source>
        <dbReference type="Pfam" id="PF14501"/>
    </source>
</evidence>
<dbReference type="EMBL" id="BJCC01000035">
    <property type="protein sequence ID" value="GCF95661.1"/>
    <property type="molecule type" value="Genomic_DNA"/>
</dbReference>
<name>A0A4P5PGW1_9ENTE</name>
<dbReference type="PANTHER" id="PTHR40448">
    <property type="entry name" value="TWO-COMPONENT SENSOR HISTIDINE KINASE"/>
    <property type="match status" value="1"/>
</dbReference>
<comment type="caution">
    <text evidence="2">The sequence shown here is derived from an EMBL/GenBank/DDBJ whole genome shotgun (WGS) entry which is preliminary data.</text>
</comment>
<dbReference type="GO" id="GO:0042802">
    <property type="term" value="F:identical protein binding"/>
    <property type="evidence" value="ECO:0007669"/>
    <property type="project" value="TreeGrafter"/>
</dbReference>
<proteinExistence type="predicted"/>
<evidence type="ECO:0000313" key="3">
    <source>
        <dbReference type="Proteomes" id="UP000290567"/>
    </source>
</evidence>
<feature type="domain" description="Sensor histidine kinase NatK-like C-terminal" evidence="1">
    <location>
        <begin position="133"/>
        <end position="237"/>
    </location>
</feature>
<dbReference type="Pfam" id="PF14501">
    <property type="entry name" value="HATPase_c_5"/>
    <property type="match status" value="1"/>
</dbReference>
<protein>
    <recommendedName>
        <fullName evidence="1">Sensor histidine kinase NatK-like C-terminal domain-containing protein</fullName>
    </recommendedName>
</protein>